<gene>
    <name evidence="1" type="ORF">BJX66DRAFT_312673</name>
</gene>
<evidence type="ECO:0000313" key="1">
    <source>
        <dbReference type="EMBL" id="KAL2786513.1"/>
    </source>
</evidence>
<evidence type="ECO:0008006" key="3">
    <source>
        <dbReference type="Google" id="ProtNLM"/>
    </source>
</evidence>
<dbReference type="EMBL" id="JBFTWV010000116">
    <property type="protein sequence ID" value="KAL2786513.1"/>
    <property type="molecule type" value="Genomic_DNA"/>
</dbReference>
<dbReference type="SUPFAM" id="SSF56112">
    <property type="entry name" value="Protein kinase-like (PK-like)"/>
    <property type="match status" value="1"/>
</dbReference>
<keyword evidence="2" id="KW-1185">Reference proteome</keyword>
<dbReference type="InterPro" id="IPR011009">
    <property type="entry name" value="Kinase-like_dom_sf"/>
</dbReference>
<accession>A0ABR4FTB7</accession>
<proteinExistence type="predicted"/>
<evidence type="ECO:0000313" key="2">
    <source>
        <dbReference type="Proteomes" id="UP001610563"/>
    </source>
</evidence>
<protein>
    <recommendedName>
        <fullName evidence="3">Aminoglycoside phosphotransferase domain-containing protein</fullName>
    </recommendedName>
</protein>
<comment type="caution">
    <text evidence="1">The sequence shown here is derived from an EMBL/GenBank/DDBJ whole genome shotgun (WGS) entry which is preliminary data.</text>
</comment>
<dbReference type="Gene3D" id="1.10.510.10">
    <property type="entry name" value="Transferase(Phosphotransferase) domain 1"/>
    <property type="match status" value="1"/>
</dbReference>
<organism evidence="1 2">
    <name type="scientific">Aspergillus keveii</name>
    <dbReference type="NCBI Taxonomy" id="714993"/>
    <lineage>
        <taxon>Eukaryota</taxon>
        <taxon>Fungi</taxon>
        <taxon>Dikarya</taxon>
        <taxon>Ascomycota</taxon>
        <taxon>Pezizomycotina</taxon>
        <taxon>Eurotiomycetes</taxon>
        <taxon>Eurotiomycetidae</taxon>
        <taxon>Eurotiales</taxon>
        <taxon>Aspergillaceae</taxon>
        <taxon>Aspergillus</taxon>
        <taxon>Aspergillus subgen. Nidulantes</taxon>
    </lineage>
</organism>
<reference evidence="1 2" key="1">
    <citation type="submission" date="2024-07" db="EMBL/GenBank/DDBJ databases">
        <title>Section-level genome sequencing and comparative genomics of Aspergillus sections Usti and Cavernicolus.</title>
        <authorList>
            <consortium name="Lawrence Berkeley National Laboratory"/>
            <person name="Nybo J.L."/>
            <person name="Vesth T.C."/>
            <person name="Theobald S."/>
            <person name="Frisvad J.C."/>
            <person name="Larsen T.O."/>
            <person name="Kjaerboelling I."/>
            <person name="Rothschild-Mancinelli K."/>
            <person name="Lyhne E.K."/>
            <person name="Kogle M.E."/>
            <person name="Barry K."/>
            <person name="Clum A."/>
            <person name="Na H."/>
            <person name="Ledsgaard L."/>
            <person name="Lin J."/>
            <person name="Lipzen A."/>
            <person name="Kuo A."/>
            <person name="Riley R."/>
            <person name="Mondo S."/>
            <person name="Labutti K."/>
            <person name="Haridas S."/>
            <person name="Pangalinan J."/>
            <person name="Salamov A.A."/>
            <person name="Simmons B.A."/>
            <person name="Magnuson J.K."/>
            <person name="Chen J."/>
            <person name="Drula E."/>
            <person name="Henrissat B."/>
            <person name="Wiebenga A."/>
            <person name="Lubbers R.J."/>
            <person name="Gomes A.C."/>
            <person name="Makela M.R."/>
            <person name="Stajich J."/>
            <person name="Grigoriev I.V."/>
            <person name="Mortensen U.H."/>
            <person name="De Vries R.P."/>
            <person name="Baker S.E."/>
            <person name="Andersen M.R."/>
        </authorList>
    </citation>
    <scope>NUCLEOTIDE SEQUENCE [LARGE SCALE GENOMIC DNA]</scope>
    <source>
        <strain evidence="1 2">CBS 209.92</strain>
    </source>
</reference>
<sequence length="262" mass="30603">MDPFLSAGELTGQTIQLVHVDWQLCGRHSIKTRVQSDPSLGHTNEQHEVYDAFLTKIKQEDAAKVYKPPLILGMSAIIKVKKQLEPWSNKSDYGQCSEEINREIHNLTVLTDAGCQNTPRLIEWSIRRQTHSDTLPGGYIACLVMEKVPGKNLGEYDKMEISEQRRVQLAFLEAIWSFRKCQLLHWDPRLPNLIWDPNSGKCYIVDLEDAEHDTKMPAQDFSMDPWAQLMTWQLIREFDRPLVDIRHKEKFVEYWKEHMDQQ</sequence>
<dbReference type="Proteomes" id="UP001610563">
    <property type="component" value="Unassembled WGS sequence"/>
</dbReference>
<name>A0ABR4FTB7_9EURO</name>